<dbReference type="FunFam" id="3.30.160.60:FF:002343">
    <property type="entry name" value="Zinc finger protein 33A"/>
    <property type="match status" value="1"/>
</dbReference>
<keyword evidence="5 10" id="KW-0863">Zinc-finger</keyword>
<reference evidence="14" key="2">
    <citation type="submission" date="2025-08" db="UniProtKB">
        <authorList>
            <consortium name="Ensembl"/>
        </authorList>
    </citation>
    <scope>IDENTIFICATION</scope>
</reference>
<feature type="domain" description="C2H2-type" evidence="13">
    <location>
        <begin position="372"/>
        <end position="395"/>
    </location>
</feature>
<dbReference type="GO" id="GO:0000978">
    <property type="term" value="F:RNA polymerase II cis-regulatory region sequence-specific DNA binding"/>
    <property type="evidence" value="ECO:0007669"/>
    <property type="project" value="TreeGrafter"/>
</dbReference>
<evidence type="ECO:0000256" key="6">
    <source>
        <dbReference type="ARBA" id="ARBA00022833"/>
    </source>
</evidence>
<dbReference type="FunFam" id="3.30.160.60:FF:000688">
    <property type="entry name" value="zinc finger protein 197 isoform X1"/>
    <property type="match status" value="1"/>
</dbReference>
<protein>
    <submittedName>
        <fullName evidence="14">Zinc finger protein 16-like</fullName>
    </submittedName>
</protein>
<feature type="domain" description="C2H2-type" evidence="13">
    <location>
        <begin position="317"/>
        <end position="343"/>
    </location>
</feature>
<evidence type="ECO:0000256" key="11">
    <source>
        <dbReference type="SAM" id="Coils"/>
    </source>
</evidence>
<feature type="region of interest" description="Disordered" evidence="12">
    <location>
        <begin position="172"/>
        <end position="206"/>
    </location>
</feature>
<dbReference type="GeneID" id="115436618"/>
<keyword evidence="9" id="KW-0539">Nucleus</keyword>
<evidence type="ECO:0000256" key="10">
    <source>
        <dbReference type="PROSITE-ProRule" id="PRU00042"/>
    </source>
</evidence>
<evidence type="ECO:0000256" key="12">
    <source>
        <dbReference type="SAM" id="MobiDB-lite"/>
    </source>
</evidence>
<dbReference type="GO" id="GO:0000981">
    <property type="term" value="F:DNA-binding transcription factor activity, RNA polymerase II-specific"/>
    <property type="evidence" value="ECO:0007669"/>
    <property type="project" value="TreeGrafter"/>
</dbReference>
<evidence type="ECO:0000256" key="8">
    <source>
        <dbReference type="ARBA" id="ARBA00023163"/>
    </source>
</evidence>
<feature type="domain" description="C2H2-type" evidence="13">
    <location>
        <begin position="289"/>
        <end position="316"/>
    </location>
</feature>
<dbReference type="GO" id="GO:0005634">
    <property type="term" value="C:nucleus"/>
    <property type="evidence" value="ECO:0007669"/>
    <property type="project" value="UniProtKB-SubCell"/>
</dbReference>
<feature type="domain" description="C2H2-type" evidence="13">
    <location>
        <begin position="344"/>
        <end position="371"/>
    </location>
</feature>
<dbReference type="PROSITE" id="PS50157">
    <property type="entry name" value="ZINC_FINGER_C2H2_2"/>
    <property type="match status" value="4"/>
</dbReference>
<keyword evidence="7" id="KW-0805">Transcription regulation</keyword>
<dbReference type="Gene3D" id="3.30.160.60">
    <property type="entry name" value="Classic Zinc Finger"/>
    <property type="match status" value="4"/>
</dbReference>
<reference evidence="14" key="1">
    <citation type="submission" date="2019-06" db="EMBL/GenBank/DDBJ databases">
        <authorList>
            <consortium name="Wellcome Sanger Institute Data Sharing"/>
        </authorList>
    </citation>
    <scope>NUCLEOTIDE SEQUENCE [LARGE SCALE GENOMIC DNA]</scope>
</reference>
<dbReference type="SUPFAM" id="SSF57667">
    <property type="entry name" value="beta-beta-alpha zinc fingers"/>
    <property type="match status" value="2"/>
</dbReference>
<dbReference type="PANTHER" id="PTHR23235:SF155">
    <property type="entry name" value="EARLY GROWTH RESPONSE 4-RELATED"/>
    <property type="match status" value="1"/>
</dbReference>
<organism evidence="14 15">
    <name type="scientific">Sphaeramia orbicularis</name>
    <name type="common">orbiculate cardinalfish</name>
    <dbReference type="NCBI Taxonomy" id="375764"/>
    <lineage>
        <taxon>Eukaryota</taxon>
        <taxon>Metazoa</taxon>
        <taxon>Chordata</taxon>
        <taxon>Craniata</taxon>
        <taxon>Vertebrata</taxon>
        <taxon>Euteleostomi</taxon>
        <taxon>Actinopterygii</taxon>
        <taxon>Neopterygii</taxon>
        <taxon>Teleostei</taxon>
        <taxon>Neoteleostei</taxon>
        <taxon>Acanthomorphata</taxon>
        <taxon>Gobiaria</taxon>
        <taxon>Kurtiformes</taxon>
        <taxon>Apogonoidei</taxon>
        <taxon>Apogonidae</taxon>
        <taxon>Apogoninae</taxon>
        <taxon>Sphaeramia</taxon>
    </lineage>
</organism>
<comment type="subcellular location">
    <subcellularLocation>
        <location evidence="1">Nucleus</location>
    </subcellularLocation>
</comment>
<feature type="compositionally biased region" description="Basic and acidic residues" evidence="12">
    <location>
        <begin position="187"/>
        <end position="198"/>
    </location>
</feature>
<keyword evidence="15" id="KW-1185">Reference proteome</keyword>
<evidence type="ECO:0000256" key="1">
    <source>
        <dbReference type="ARBA" id="ARBA00004123"/>
    </source>
</evidence>
<evidence type="ECO:0000313" key="14">
    <source>
        <dbReference type="Ensembl" id="ENSSORP00005026282.1"/>
    </source>
</evidence>
<dbReference type="Pfam" id="PF00096">
    <property type="entry name" value="zf-C2H2"/>
    <property type="match status" value="2"/>
</dbReference>
<dbReference type="RefSeq" id="XP_030015375.1">
    <property type="nucleotide sequence ID" value="XM_030159515.1"/>
</dbReference>
<dbReference type="InParanoid" id="A0A673ACQ0"/>
<evidence type="ECO:0000256" key="5">
    <source>
        <dbReference type="ARBA" id="ARBA00022771"/>
    </source>
</evidence>
<dbReference type="Ensembl" id="ENSSORT00005027055.1">
    <property type="protein sequence ID" value="ENSSORP00005026282.1"/>
    <property type="gene ID" value="ENSSORG00005012610.1"/>
</dbReference>
<keyword evidence="6" id="KW-0862">Zinc</keyword>
<evidence type="ECO:0000256" key="3">
    <source>
        <dbReference type="ARBA" id="ARBA00022723"/>
    </source>
</evidence>
<feature type="coiled-coil region" evidence="11">
    <location>
        <begin position="41"/>
        <end position="68"/>
    </location>
</feature>
<accession>A0A673ACQ0</accession>
<proteinExistence type="inferred from homology"/>
<evidence type="ECO:0000313" key="15">
    <source>
        <dbReference type="Proteomes" id="UP000472271"/>
    </source>
</evidence>
<dbReference type="OrthoDB" id="8922241at2759"/>
<evidence type="ECO:0000259" key="13">
    <source>
        <dbReference type="PROSITE" id="PS50157"/>
    </source>
</evidence>
<dbReference type="Proteomes" id="UP000472271">
    <property type="component" value="Chromosome 17"/>
</dbReference>
<dbReference type="SMART" id="SM00355">
    <property type="entry name" value="ZnF_C2H2"/>
    <property type="match status" value="4"/>
</dbReference>
<gene>
    <name evidence="14" type="primary">LOC115436618</name>
</gene>
<reference evidence="14" key="3">
    <citation type="submission" date="2025-09" db="UniProtKB">
        <authorList>
            <consortium name="Ensembl"/>
        </authorList>
    </citation>
    <scope>IDENTIFICATION</scope>
</reference>
<keyword evidence="11" id="KW-0175">Coiled coil</keyword>
<keyword evidence="3" id="KW-0479">Metal-binding</keyword>
<dbReference type="FunFam" id="3.30.160.60:FF:000038">
    <property type="entry name" value="Zinc finger protein 624"/>
    <property type="match status" value="1"/>
</dbReference>
<dbReference type="AlphaFoldDB" id="A0A673ACQ0"/>
<comment type="similarity">
    <text evidence="2">Belongs to the krueppel C2H2-type zinc-finger protein family.</text>
</comment>
<keyword evidence="8" id="KW-0804">Transcription</keyword>
<name>A0A673ACQ0_9TELE</name>
<dbReference type="PROSITE" id="PS00028">
    <property type="entry name" value="ZINC_FINGER_C2H2_1"/>
    <property type="match status" value="3"/>
</dbReference>
<dbReference type="InterPro" id="IPR013087">
    <property type="entry name" value="Znf_C2H2_type"/>
</dbReference>
<evidence type="ECO:0000256" key="2">
    <source>
        <dbReference type="ARBA" id="ARBA00006991"/>
    </source>
</evidence>
<dbReference type="PANTHER" id="PTHR23235">
    <property type="entry name" value="KRUEPPEL-LIKE TRANSCRIPTION FACTOR"/>
    <property type="match status" value="1"/>
</dbReference>
<sequence>MSFSASFEPHVAAIMEALAKAAVVEINKLVSDGTTVLRMEISRRDSEIQELKASLKALEDELCKAQEAGASRETRGILVQTAENHNYMKDEADDQETFADYLQPNNEDFQSQGETVQNCDMKPVVKCEPADEHETTAGNATSAWAFFSMEAVKPDDSLWRPPGSSLFEKNSVEKEHEMPHHSQTFPSHDDHHPHRNTERSINSQPITAEEITNDSVLVPVEVQPETLSVCSGRTAAVSVQIEWVGDASQPAVASDQALESPSRLNAEEHVVSWNNRRAKIPQRINQKMFTCSVCDKRFLRAFDLKSHKITHQSVKPYKCKCGKSFKHKNRFNSHQRVHTGEKPFSCKICSMQFSRKDNCLRHQRFHSGLKPHSCGVCGKNFTLPFHLRRHQKLHL</sequence>
<keyword evidence="4" id="KW-0677">Repeat</keyword>
<dbReference type="GO" id="GO:0008270">
    <property type="term" value="F:zinc ion binding"/>
    <property type="evidence" value="ECO:0007669"/>
    <property type="project" value="UniProtKB-KW"/>
</dbReference>
<dbReference type="InterPro" id="IPR036236">
    <property type="entry name" value="Znf_C2H2_sf"/>
</dbReference>
<evidence type="ECO:0000256" key="7">
    <source>
        <dbReference type="ARBA" id="ARBA00023015"/>
    </source>
</evidence>
<evidence type="ECO:0000256" key="9">
    <source>
        <dbReference type="ARBA" id="ARBA00023242"/>
    </source>
</evidence>
<evidence type="ECO:0000256" key="4">
    <source>
        <dbReference type="ARBA" id="ARBA00022737"/>
    </source>
</evidence>